<proteinExistence type="predicted"/>
<accession>A0A4Y2U1R9</accession>
<organism evidence="1 2">
    <name type="scientific">Araneus ventricosus</name>
    <name type="common">Orbweaver spider</name>
    <name type="synonym">Epeira ventricosa</name>
    <dbReference type="NCBI Taxonomy" id="182803"/>
    <lineage>
        <taxon>Eukaryota</taxon>
        <taxon>Metazoa</taxon>
        <taxon>Ecdysozoa</taxon>
        <taxon>Arthropoda</taxon>
        <taxon>Chelicerata</taxon>
        <taxon>Arachnida</taxon>
        <taxon>Araneae</taxon>
        <taxon>Araneomorphae</taxon>
        <taxon>Entelegynae</taxon>
        <taxon>Araneoidea</taxon>
        <taxon>Araneidae</taxon>
        <taxon>Araneus</taxon>
    </lineage>
</organism>
<dbReference type="AlphaFoldDB" id="A0A4Y2U1R9"/>
<evidence type="ECO:0000313" key="2">
    <source>
        <dbReference type="Proteomes" id="UP000499080"/>
    </source>
</evidence>
<reference evidence="1 2" key="1">
    <citation type="journal article" date="2019" name="Sci. Rep.">
        <title>Orb-weaving spider Araneus ventricosus genome elucidates the spidroin gene catalogue.</title>
        <authorList>
            <person name="Kono N."/>
            <person name="Nakamura H."/>
            <person name="Ohtoshi R."/>
            <person name="Moran D.A.P."/>
            <person name="Shinohara A."/>
            <person name="Yoshida Y."/>
            <person name="Fujiwara M."/>
            <person name="Mori M."/>
            <person name="Tomita M."/>
            <person name="Arakawa K."/>
        </authorList>
    </citation>
    <scope>NUCLEOTIDE SEQUENCE [LARGE SCALE GENOMIC DNA]</scope>
</reference>
<name>A0A4Y2U1R9_ARAVE</name>
<protein>
    <submittedName>
        <fullName evidence="1">Uncharacterized protein</fullName>
    </submittedName>
</protein>
<gene>
    <name evidence="1" type="ORF">AVEN_16386_1</name>
</gene>
<comment type="caution">
    <text evidence="1">The sequence shown here is derived from an EMBL/GenBank/DDBJ whole genome shotgun (WGS) entry which is preliminary data.</text>
</comment>
<dbReference type="Proteomes" id="UP000499080">
    <property type="component" value="Unassembled WGS sequence"/>
</dbReference>
<keyword evidence="2" id="KW-1185">Reference proteome</keyword>
<sequence>MSLRPNENSKGQGLFKKTNIATLIRMVIHIEITSNTHQSDSRCDSLSSEARSLMAFTATGRTLPLEALTITGRVQDPTIIVLTRKRDPAYLSGGF</sequence>
<evidence type="ECO:0000313" key="1">
    <source>
        <dbReference type="EMBL" id="GBO05924.1"/>
    </source>
</evidence>
<dbReference type="EMBL" id="BGPR01032393">
    <property type="protein sequence ID" value="GBO05924.1"/>
    <property type="molecule type" value="Genomic_DNA"/>
</dbReference>